<comment type="caution">
    <text evidence="1">The sequence shown here is derived from an EMBL/GenBank/DDBJ whole genome shotgun (WGS) entry which is preliminary data.</text>
</comment>
<keyword evidence="2" id="KW-1185">Reference proteome</keyword>
<name>A0ACB9BCM0_ARCLA</name>
<organism evidence="1 2">
    <name type="scientific">Arctium lappa</name>
    <name type="common">Greater burdock</name>
    <name type="synonym">Lappa major</name>
    <dbReference type="NCBI Taxonomy" id="4217"/>
    <lineage>
        <taxon>Eukaryota</taxon>
        <taxon>Viridiplantae</taxon>
        <taxon>Streptophyta</taxon>
        <taxon>Embryophyta</taxon>
        <taxon>Tracheophyta</taxon>
        <taxon>Spermatophyta</taxon>
        <taxon>Magnoliopsida</taxon>
        <taxon>eudicotyledons</taxon>
        <taxon>Gunneridae</taxon>
        <taxon>Pentapetalae</taxon>
        <taxon>asterids</taxon>
        <taxon>campanulids</taxon>
        <taxon>Asterales</taxon>
        <taxon>Asteraceae</taxon>
        <taxon>Carduoideae</taxon>
        <taxon>Cardueae</taxon>
        <taxon>Arctiinae</taxon>
        <taxon>Arctium</taxon>
    </lineage>
</organism>
<protein>
    <submittedName>
        <fullName evidence="1">Uncharacterized protein</fullName>
    </submittedName>
</protein>
<accession>A0ACB9BCM0</accession>
<gene>
    <name evidence="1" type="ORF">L6452_19291</name>
</gene>
<proteinExistence type="predicted"/>
<dbReference type="Proteomes" id="UP001055879">
    <property type="component" value="Linkage Group LG06"/>
</dbReference>
<dbReference type="EMBL" id="CM042052">
    <property type="protein sequence ID" value="KAI3718420.1"/>
    <property type="molecule type" value="Genomic_DNA"/>
</dbReference>
<evidence type="ECO:0000313" key="2">
    <source>
        <dbReference type="Proteomes" id="UP001055879"/>
    </source>
</evidence>
<sequence length="192" mass="21514">MDTTKGRSRRCLKICCGVTVAVIVIFIIVSIILYFTVFKPKDPRIIAHPTNLENVQFQLYPNVSINATLVLTMTIDNRNYGGFEFKDSIAYVYYRRMLIAEVPIEHSKVPARGSFTMTTYANITGGKMATDPNFYNDIGSGTLNFTSTTMMHGKVSILKIIKVGAKVDSFCDISIHILTQEVDPICHSKVEF</sequence>
<reference evidence="2" key="1">
    <citation type="journal article" date="2022" name="Mol. Ecol. Resour.">
        <title>The genomes of chicory, endive, great burdock and yacon provide insights into Asteraceae palaeo-polyploidization history and plant inulin production.</title>
        <authorList>
            <person name="Fan W."/>
            <person name="Wang S."/>
            <person name="Wang H."/>
            <person name="Wang A."/>
            <person name="Jiang F."/>
            <person name="Liu H."/>
            <person name="Zhao H."/>
            <person name="Xu D."/>
            <person name="Zhang Y."/>
        </authorList>
    </citation>
    <scope>NUCLEOTIDE SEQUENCE [LARGE SCALE GENOMIC DNA]</scope>
    <source>
        <strain evidence="2">cv. Niubang</strain>
    </source>
</reference>
<reference evidence="1 2" key="2">
    <citation type="journal article" date="2022" name="Mol. Ecol. Resour.">
        <title>The genomes of chicory, endive, great burdock and yacon provide insights into Asteraceae paleo-polyploidization history and plant inulin production.</title>
        <authorList>
            <person name="Fan W."/>
            <person name="Wang S."/>
            <person name="Wang H."/>
            <person name="Wang A."/>
            <person name="Jiang F."/>
            <person name="Liu H."/>
            <person name="Zhao H."/>
            <person name="Xu D."/>
            <person name="Zhang Y."/>
        </authorList>
    </citation>
    <scope>NUCLEOTIDE SEQUENCE [LARGE SCALE GENOMIC DNA]</scope>
    <source>
        <strain evidence="2">cv. Niubang</strain>
    </source>
</reference>
<evidence type="ECO:0000313" key="1">
    <source>
        <dbReference type="EMBL" id="KAI3718420.1"/>
    </source>
</evidence>